<accession>A0AAN8PYF9</accession>
<feature type="region of interest" description="Disordered" evidence="6">
    <location>
        <begin position="770"/>
        <end position="799"/>
    </location>
</feature>
<dbReference type="InterPro" id="IPR031964">
    <property type="entry name" value="CARD_dom"/>
</dbReference>
<feature type="region of interest" description="Disordered" evidence="6">
    <location>
        <begin position="717"/>
        <end position="736"/>
    </location>
</feature>
<proteinExistence type="predicted"/>
<dbReference type="Pfam" id="PF16739">
    <property type="entry name" value="CARD_2"/>
    <property type="match status" value="1"/>
</dbReference>
<keyword evidence="2" id="KW-0597">Phosphoprotein</keyword>
<feature type="region of interest" description="Disordered" evidence="6">
    <location>
        <begin position="886"/>
        <end position="926"/>
    </location>
</feature>
<feature type="region of interest" description="Disordered" evidence="6">
    <location>
        <begin position="102"/>
        <end position="224"/>
    </location>
</feature>
<feature type="domain" description="Caspase recruitment" evidence="7">
    <location>
        <begin position="12"/>
        <end position="96"/>
    </location>
</feature>
<evidence type="ECO:0000256" key="1">
    <source>
        <dbReference type="ARBA" id="ARBA00022499"/>
    </source>
</evidence>
<keyword evidence="3" id="KW-0399">Innate immunity</keyword>
<evidence type="ECO:0000256" key="3">
    <source>
        <dbReference type="ARBA" id="ARBA00022588"/>
    </source>
</evidence>
<dbReference type="InterPro" id="IPR011029">
    <property type="entry name" value="DEATH-like_dom_sf"/>
</dbReference>
<evidence type="ECO:0000256" key="2">
    <source>
        <dbReference type="ARBA" id="ARBA00022553"/>
    </source>
</evidence>
<feature type="compositionally biased region" description="Basic and acidic residues" evidence="6">
    <location>
        <begin position="203"/>
        <end position="220"/>
    </location>
</feature>
<evidence type="ECO:0000256" key="6">
    <source>
        <dbReference type="SAM" id="MobiDB-lite"/>
    </source>
</evidence>
<dbReference type="Gene3D" id="1.10.533.10">
    <property type="entry name" value="Death Domain, Fas"/>
    <property type="match status" value="1"/>
</dbReference>
<dbReference type="GO" id="GO:0005737">
    <property type="term" value="C:cytoplasm"/>
    <property type="evidence" value="ECO:0007669"/>
    <property type="project" value="UniProtKB-ARBA"/>
</dbReference>
<protein>
    <recommendedName>
        <fullName evidence="7">Caspase recruitment domain-containing protein</fullName>
    </recommendedName>
</protein>
<feature type="compositionally biased region" description="Polar residues" evidence="6">
    <location>
        <begin position="265"/>
        <end position="278"/>
    </location>
</feature>
<feature type="compositionally biased region" description="Polar residues" evidence="6">
    <location>
        <begin position="770"/>
        <end position="794"/>
    </location>
</feature>
<keyword evidence="4" id="KW-0832">Ubl conjugation</keyword>
<feature type="compositionally biased region" description="Basic and acidic residues" evidence="6">
    <location>
        <begin position="892"/>
        <end position="901"/>
    </location>
</feature>
<feature type="region of interest" description="Disordered" evidence="6">
    <location>
        <begin position="298"/>
        <end position="346"/>
    </location>
</feature>
<evidence type="ECO:0000256" key="4">
    <source>
        <dbReference type="ARBA" id="ARBA00022843"/>
    </source>
</evidence>
<evidence type="ECO:0000259" key="7">
    <source>
        <dbReference type="Pfam" id="PF16739"/>
    </source>
</evidence>
<evidence type="ECO:0000313" key="8">
    <source>
        <dbReference type="EMBL" id="KAK6186014.1"/>
    </source>
</evidence>
<feature type="compositionally biased region" description="Polar residues" evidence="6">
    <location>
        <begin position="108"/>
        <end position="122"/>
    </location>
</feature>
<dbReference type="GO" id="GO:0045087">
    <property type="term" value="P:innate immune response"/>
    <property type="evidence" value="ECO:0007669"/>
    <property type="project" value="UniProtKB-KW"/>
</dbReference>
<feature type="region of interest" description="Disordered" evidence="6">
    <location>
        <begin position="259"/>
        <end position="279"/>
    </location>
</feature>
<dbReference type="AlphaFoldDB" id="A0AAN8PYF9"/>
<evidence type="ECO:0000256" key="5">
    <source>
        <dbReference type="ARBA" id="ARBA00022859"/>
    </source>
</evidence>
<reference evidence="8 9" key="1">
    <citation type="submission" date="2024-01" db="EMBL/GenBank/DDBJ databases">
        <title>The genome of the rayed Mediterranean limpet Patella caerulea (Linnaeus, 1758).</title>
        <authorList>
            <person name="Anh-Thu Weber A."/>
            <person name="Halstead-Nussloch G."/>
        </authorList>
    </citation>
    <scope>NUCLEOTIDE SEQUENCE [LARGE SCALE GENOMIC DNA]</scope>
    <source>
        <strain evidence="8">AATW-2023a</strain>
        <tissue evidence="8">Whole specimen</tissue>
    </source>
</reference>
<dbReference type="Proteomes" id="UP001347796">
    <property type="component" value="Unassembled WGS sequence"/>
</dbReference>
<comment type="caution">
    <text evidence="8">The sequence shown here is derived from an EMBL/GenBank/DDBJ whole genome shotgun (WGS) entry which is preliminary data.</text>
</comment>
<keyword evidence="1" id="KW-1017">Isopeptide bond</keyword>
<sequence>MADAYFRTSDKYWEDVRAKLPDLIKQIPTKEILPYLTCLSDSDMEKYTKQLERESEEHVNTDLLIKLSKCQNWFIHLKEALSKLGRYQIIDLLNWWDMEDGGSDRRTSASNHPTVSPSFNQRRGNEDRYFSNNGRGRGAVGFTNESPYNPTRNSDVNPNGYRRPRDEQKIGATQRNSRTENRNDSDNVPEINSCVNKSQTTRNSEHVDIHDRTPSLEIRRTNGSGDFNYQENLNDLSSPNIQVSHDTAVSNNRLNNFNVAPESPPSQADNITDSNCSVDNKLVTPRTDVEIQRQKLDSYSKQNKIQKSIQNSSVELRTTNPVDNLPINNNQNSDNGSVQTGTDLSRDNISLEKSGYVKELVRSAIKNPELIHNSKGNRQEDNKNSQISDNGAVEMSTDVSRDNTNFDKSGYVKELVKSGLRNPELIHDSKGDRQREDNCFQTRGQCSVVDTEDKKKNINSDWLIQQITEELKQQHDAYPEHEEKPFLNPDSEITDPIPENNTNQSQLSLDKDNSGDTRENVSSPTTTRNTACPPPKANLQHRDIQEIPNNPNNTSCVGRNGNGGHFTSFAPGTVDSTRDALNTSSTIDLQNEPSREVALFHKNQELPNNYIDAINRGMNNVAQPSSTAHSINTSSYASTIDLLNGPRSKVVGSPIQTNTPTTQLEIPPRNEVDVSQTTANNNDVSFTTRVAIHRAMYDSEMFSTLGFPNSLSSNLVKTSSSSQDTNNDTDTFNTSTTTDIQDDREVINRRLYGTGVSFATVESQIASNSAEIPNDTNTDDYSSRISASTTSTVDPTGLSERGRLRNELRLSGMADGGTDDSPTFSCIVDEHDSTATDFSRNRVVSNYQALGNDPIISGLSTTSTVEPTGLSRRGRLGMEIRITDIADGQNGDDDRIRENESTTHSNLFGDEQSKETSASEANAPVLSSEYRMNFEVRENTDVSSATVDSQTASNFAKILYDTNTNDLSSRESTSTSSTVDPTGVSERGRIRNEHRIFGMADATDFSRNRGVSNSQTLENDVNISGPSTTSTMDPTGFSRMGRLGYEIRIADGPNGDAVRIGDNESTPYSNTFGDEQSNGTSEMAANASILSREFRKNFEGGENRGTTFDWVQSSHPSESLSLASRVGSSPFNFEVIENSETTSLLVSSDDRQGFNQEDEEINETFSTQEDQSLNVPEAGWLSSMNLFPSLSEVIYYALDR</sequence>
<feature type="compositionally biased region" description="Polar residues" evidence="6">
    <location>
        <begin position="143"/>
        <end position="157"/>
    </location>
</feature>
<organism evidence="8 9">
    <name type="scientific">Patella caerulea</name>
    <name type="common">Rayed Mediterranean limpet</name>
    <dbReference type="NCBI Taxonomy" id="87958"/>
    <lineage>
        <taxon>Eukaryota</taxon>
        <taxon>Metazoa</taxon>
        <taxon>Spiralia</taxon>
        <taxon>Lophotrochozoa</taxon>
        <taxon>Mollusca</taxon>
        <taxon>Gastropoda</taxon>
        <taxon>Patellogastropoda</taxon>
        <taxon>Patelloidea</taxon>
        <taxon>Patellidae</taxon>
        <taxon>Patella</taxon>
    </lineage>
</organism>
<keyword evidence="5" id="KW-0391">Immunity</keyword>
<feature type="compositionally biased region" description="Polar residues" evidence="6">
    <location>
        <begin position="299"/>
        <end position="343"/>
    </location>
</feature>
<evidence type="ECO:0000313" key="9">
    <source>
        <dbReference type="Proteomes" id="UP001347796"/>
    </source>
</evidence>
<keyword evidence="9" id="KW-1185">Reference proteome</keyword>
<gene>
    <name evidence="8" type="ORF">SNE40_008133</name>
</gene>
<feature type="compositionally biased region" description="Basic and acidic residues" evidence="6">
    <location>
        <begin position="509"/>
        <end position="519"/>
    </location>
</feature>
<feature type="region of interest" description="Disordered" evidence="6">
    <location>
        <begin position="475"/>
        <end position="538"/>
    </location>
</feature>
<dbReference type="EMBL" id="JAZGQO010000006">
    <property type="protein sequence ID" value="KAK6186014.1"/>
    <property type="molecule type" value="Genomic_DNA"/>
</dbReference>
<feature type="compositionally biased region" description="Polar residues" evidence="6">
    <location>
        <begin position="520"/>
        <end position="530"/>
    </location>
</feature>
<feature type="region of interest" description="Disordered" evidence="6">
    <location>
        <begin position="368"/>
        <end position="405"/>
    </location>
</feature>
<name>A0AAN8PYF9_PATCE</name>
<feature type="compositionally biased region" description="Polar residues" evidence="6">
    <location>
        <begin position="1009"/>
        <end position="1033"/>
    </location>
</feature>
<feature type="compositionally biased region" description="Basic and acidic residues" evidence="6">
    <location>
        <begin position="475"/>
        <end position="485"/>
    </location>
</feature>
<feature type="region of interest" description="Disordered" evidence="6">
    <location>
        <begin position="965"/>
        <end position="987"/>
    </location>
</feature>
<feature type="compositionally biased region" description="Polar residues" evidence="6">
    <location>
        <begin position="499"/>
        <end position="508"/>
    </location>
</feature>
<feature type="region of interest" description="Disordered" evidence="6">
    <location>
        <begin position="1006"/>
        <end position="1036"/>
    </location>
</feature>
<feature type="compositionally biased region" description="Polar residues" evidence="6">
    <location>
        <begin position="193"/>
        <end position="202"/>
    </location>
</feature>